<comment type="caution">
    <text evidence="1">The sequence shown here is derived from an EMBL/GenBank/DDBJ whole genome shotgun (WGS) entry which is preliminary data.</text>
</comment>
<name>A0A9W9YJR7_9CNID</name>
<gene>
    <name evidence="1" type="ORF">OS493_002995</name>
</gene>
<keyword evidence="2" id="KW-1185">Reference proteome</keyword>
<organism evidence="1 2">
    <name type="scientific">Desmophyllum pertusum</name>
    <dbReference type="NCBI Taxonomy" id="174260"/>
    <lineage>
        <taxon>Eukaryota</taxon>
        <taxon>Metazoa</taxon>
        <taxon>Cnidaria</taxon>
        <taxon>Anthozoa</taxon>
        <taxon>Hexacorallia</taxon>
        <taxon>Scleractinia</taxon>
        <taxon>Caryophylliina</taxon>
        <taxon>Caryophylliidae</taxon>
        <taxon>Desmophyllum</taxon>
    </lineage>
</organism>
<proteinExistence type="predicted"/>
<sequence length="138" mass="15159">MHLEKNSANPSIARISVQDVPHIEPGVDENWGSPEMLLQFQERLVTGLCSHKVTLVSSIAGAMVLLLRQSSKLSVGLSYNSSNSPWSSSSQACSSLLSSVPSQLNSFATGFFTRFLPTWQFLHGKDWVQLCHSDIILI</sequence>
<dbReference type="AlphaFoldDB" id="A0A9W9YJR7"/>
<dbReference type="Proteomes" id="UP001163046">
    <property type="component" value="Unassembled WGS sequence"/>
</dbReference>
<evidence type="ECO:0000313" key="1">
    <source>
        <dbReference type="EMBL" id="KAJ7340263.1"/>
    </source>
</evidence>
<reference evidence="1" key="1">
    <citation type="submission" date="2023-01" db="EMBL/GenBank/DDBJ databases">
        <title>Genome assembly of the deep-sea coral Lophelia pertusa.</title>
        <authorList>
            <person name="Herrera S."/>
            <person name="Cordes E."/>
        </authorList>
    </citation>
    <scope>NUCLEOTIDE SEQUENCE</scope>
    <source>
        <strain evidence="1">USNM1676648</strain>
        <tissue evidence="1">Polyp</tissue>
    </source>
</reference>
<dbReference type="EMBL" id="MU827778">
    <property type="protein sequence ID" value="KAJ7340263.1"/>
    <property type="molecule type" value="Genomic_DNA"/>
</dbReference>
<evidence type="ECO:0000313" key="2">
    <source>
        <dbReference type="Proteomes" id="UP001163046"/>
    </source>
</evidence>
<accession>A0A9W9YJR7</accession>
<protein>
    <submittedName>
        <fullName evidence="1">Uncharacterized protein</fullName>
    </submittedName>
</protein>